<reference evidence="1 2" key="1">
    <citation type="submission" date="2017-11" db="EMBL/GenBank/DDBJ databases">
        <title>Complete genome of a free-living desiccation-tolerant cyanobacterium and its photosynthetic adaptation to extreme terrestrial habitat.</title>
        <authorList>
            <person name="Shang J."/>
        </authorList>
    </citation>
    <scope>NUCLEOTIDE SEQUENCE [LARGE SCALE GENOMIC DNA]</scope>
    <source>
        <strain evidence="1 2">CCNUN1</strain>
    </source>
</reference>
<evidence type="ECO:0000313" key="1">
    <source>
        <dbReference type="EMBL" id="AUB39124.1"/>
    </source>
</evidence>
<evidence type="ECO:0000313" key="2">
    <source>
        <dbReference type="Proteomes" id="UP000232003"/>
    </source>
</evidence>
<dbReference type="AlphaFoldDB" id="A0A2K8SUH9"/>
<dbReference type="Proteomes" id="UP000232003">
    <property type="component" value="Chromosome"/>
</dbReference>
<dbReference type="EMBL" id="CP024785">
    <property type="protein sequence ID" value="AUB39124.1"/>
    <property type="molecule type" value="Genomic_DNA"/>
</dbReference>
<sequence>MIITLSKQNSGVRSYNLELILYDWRMNKRRFCVPTKSLI</sequence>
<organism evidence="1 2">
    <name type="scientific">Nostoc flagelliforme CCNUN1</name>
    <dbReference type="NCBI Taxonomy" id="2038116"/>
    <lineage>
        <taxon>Bacteria</taxon>
        <taxon>Bacillati</taxon>
        <taxon>Cyanobacteriota</taxon>
        <taxon>Cyanophyceae</taxon>
        <taxon>Nostocales</taxon>
        <taxon>Nostocaceae</taxon>
        <taxon>Nostoc</taxon>
    </lineage>
</organism>
<proteinExistence type="predicted"/>
<name>A0A2K8SUH9_9NOSO</name>
<dbReference type="KEGG" id="nfl:COO91_05116"/>
<protein>
    <submittedName>
        <fullName evidence="1">Uncharacterized protein</fullName>
    </submittedName>
</protein>
<keyword evidence="2" id="KW-1185">Reference proteome</keyword>
<gene>
    <name evidence="1" type="ORF">COO91_05116</name>
</gene>
<accession>A0A2K8SUH9</accession>